<accession>A0A182F9S5</accession>
<feature type="signal peptide" evidence="2">
    <location>
        <begin position="1"/>
        <end position="20"/>
    </location>
</feature>
<feature type="region of interest" description="Disordered" evidence="1">
    <location>
        <begin position="153"/>
        <end position="188"/>
    </location>
</feature>
<feature type="region of interest" description="Disordered" evidence="1">
    <location>
        <begin position="71"/>
        <end position="114"/>
    </location>
</feature>
<evidence type="ECO:0000256" key="1">
    <source>
        <dbReference type="SAM" id="MobiDB-lite"/>
    </source>
</evidence>
<feature type="compositionally biased region" description="Basic and acidic residues" evidence="1">
    <location>
        <begin position="160"/>
        <end position="188"/>
    </location>
</feature>
<dbReference type="GeneID" id="118464511"/>
<keyword evidence="4" id="KW-1185">Reference proteome</keyword>
<dbReference type="EnsemblMetazoa" id="AALB003251-RA">
    <property type="protein sequence ID" value="AALB003251-PA"/>
    <property type="gene ID" value="AALB003251"/>
</dbReference>
<dbReference type="KEGG" id="aali:118464511"/>
<evidence type="ECO:0000256" key="2">
    <source>
        <dbReference type="SAM" id="SignalP"/>
    </source>
</evidence>
<name>A0A182F9S5_ANOAL</name>
<dbReference type="RefSeq" id="XP_035787840.1">
    <property type="nucleotide sequence ID" value="XM_035931947.1"/>
</dbReference>
<dbReference type="OrthoDB" id="8180894at2759"/>
<evidence type="ECO:0000313" key="3">
    <source>
        <dbReference type="EnsemblMetazoa" id="AALB003251-PA"/>
    </source>
</evidence>
<reference evidence="3 4" key="1">
    <citation type="journal article" date="2017" name="G3 (Bethesda)">
        <title>The Physical Genome Mapping of Anopheles albimanus Corrected Scaffold Misassemblies and Identified Interarm Rearrangements in Genus Anopheles.</title>
        <authorList>
            <person name="Artemov G.N."/>
            <person name="Peery A.N."/>
            <person name="Jiang X."/>
            <person name="Tu Z."/>
            <person name="Stegniy V.N."/>
            <person name="Sharakhova M.V."/>
            <person name="Sharakhov I.V."/>
        </authorList>
    </citation>
    <scope>NUCLEOTIDE SEQUENCE [LARGE SCALE GENOMIC DNA]</scope>
    <source>
        <strain evidence="3 4">ALBI9_A</strain>
    </source>
</reference>
<sequence length="298" mass="34340">MWQLSGLLIWFLLVVDSAKSIGSYLQDVELVAQTPRVRSFNTVYYYPSYVKGQDPVEEYNRRRLHVDTARFMEDDGGSSSSLMPPPPEAKKSRPPSQRSKLRKPNRLHAAAGAARAEDHDYNYWKVRQSSGLPRYIKDDVELFEVDEHNRIKSRRKGMKQRRDRDRRTRMIAPERPEAPVTEAPRRYEQSDPQVFAYERPGSAEVSIERANQVQQPLAPWDSKYFQFFELFGDGSYVAGGRRGNDQHYVEQLERASQGAGVFQKKVKWADKNGGFGEHYWDLNHVGQQTDADGHTTDG</sequence>
<dbReference type="Proteomes" id="UP000069272">
    <property type="component" value="Chromosome 3L"/>
</dbReference>
<reference evidence="3" key="2">
    <citation type="submission" date="2022-08" db="UniProtKB">
        <authorList>
            <consortium name="EnsemblMetazoa"/>
        </authorList>
    </citation>
    <scope>IDENTIFICATION</scope>
    <source>
        <strain evidence="3">STECLA/ALBI9_A</strain>
    </source>
</reference>
<organism evidence="3 4">
    <name type="scientific">Anopheles albimanus</name>
    <name type="common">New world malaria mosquito</name>
    <dbReference type="NCBI Taxonomy" id="7167"/>
    <lineage>
        <taxon>Eukaryota</taxon>
        <taxon>Metazoa</taxon>
        <taxon>Ecdysozoa</taxon>
        <taxon>Arthropoda</taxon>
        <taxon>Hexapoda</taxon>
        <taxon>Insecta</taxon>
        <taxon>Pterygota</taxon>
        <taxon>Neoptera</taxon>
        <taxon>Endopterygota</taxon>
        <taxon>Diptera</taxon>
        <taxon>Nematocera</taxon>
        <taxon>Culicoidea</taxon>
        <taxon>Culicidae</taxon>
        <taxon>Anophelinae</taxon>
        <taxon>Anopheles</taxon>
    </lineage>
</organism>
<dbReference type="AlphaFoldDB" id="A0A182F9S5"/>
<keyword evidence="2" id="KW-0732">Signal</keyword>
<dbReference type="VEuPathDB" id="VectorBase:AALB20_037396"/>
<feature type="chain" id="PRO_5043668799" evidence="2">
    <location>
        <begin position="21"/>
        <end position="298"/>
    </location>
</feature>
<proteinExistence type="predicted"/>
<dbReference type="VEuPathDB" id="VectorBase:AALB003251"/>
<evidence type="ECO:0000313" key="4">
    <source>
        <dbReference type="Proteomes" id="UP000069272"/>
    </source>
</evidence>
<protein>
    <submittedName>
        <fullName evidence="3">Uncharacterized protein</fullName>
    </submittedName>
</protein>